<organism evidence="1 2">
    <name type="scientific">Prunus dulcis</name>
    <name type="common">Almond</name>
    <name type="synonym">Amygdalus dulcis</name>
    <dbReference type="NCBI Taxonomy" id="3755"/>
    <lineage>
        <taxon>Eukaryota</taxon>
        <taxon>Viridiplantae</taxon>
        <taxon>Streptophyta</taxon>
        <taxon>Embryophyta</taxon>
        <taxon>Tracheophyta</taxon>
        <taxon>Spermatophyta</taxon>
        <taxon>Magnoliopsida</taxon>
        <taxon>eudicotyledons</taxon>
        <taxon>Gunneridae</taxon>
        <taxon>Pentapetalae</taxon>
        <taxon>rosids</taxon>
        <taxon>fabids</taxon>
        <taxon>Rosales</taxon>
        <taxon>Rosaceae</taxon>
        <taxon>Amygdaloideae</taxon>
        <taxon>Amygdaleae</taxon>
        <taxon>Prunus</taxon>
    </lineage>
</organism>
<proteinExistence type="predicted"/>
<dbReference type="AlphaFoldDB" id="A0AAD4ZFB3"/>
<evidence type="ECO:0000313" key="1">
    <source>
        <dbReference type="EMBL" id="KAI5343764.1"/>
    </source>
</evidence>
<protein>
    <submittedName>
        <fullName evidence="1">Uncharacterized protein</fullName>
    </submittedName>
</protein>
<name>A0AAD4ZFB3_PRUDU</name>
<evidence type="ECO:0000313" key="2">
    <source>
        <dbReference type="Proteomes" id="UP001054821"/>
    </source>
</evidence>
<sequence>MSDSDHITWSAAGCKIPAATGCKIPV</sequence>
<keyword evidence="2" id="KW-1185">Reference proteome</keyword>
<gene>
    <name evidence="1" type="ORF">L3X38_011640</name>
</gene>
<reference evidence="1 2" key="1">
    <citation type="journal article" date="2022" name="G3 (Bethesda)">
        <title>Whole-genome sequence and methylome profiling of the almond [Prunus dulcis (Mill.) D.A. Webb] cultivar 'Nonpareil'.</title>
        <authorList>
            <person name="D'Amico-Willman K.M."/>
            <person name="Ouma W.Z."/>
            <person name="Meulia T."/>
            <person name="Sideli G.M."/>
            <person name="Gradziel T.M."/>
            <person name="Fresnedo-Ramirez J."/>
        </authorList>
    </citation>
    <scope>NUCLEOTIDE SEQUENCE [LARGE SCALE GENOMIC DNA]</scope>
    <source>
        <strain evidence="1">Clone GOH B32 T37-40</strain>
    </source>
</reference>
<comment type="caution">
    <text evidence="1">The sequence shown here is derived from an EMBL/GenBank/DDBJ whole genome shotgun (WGS) entry which is preliminary data.</text>
</comment>
<dbReference type="EMBL" id="JAJFAZ020000002">
    <property type="protein sequence ID" value="KAI5343764.1"/>
    <property type="molecule type" value="Genomic_DNA"/>
</dbReference>
<dbReference type="Proteomes" id="UP001054821">
    <property type="component" value="Chromosome 2"/>
</dbReference>
<accession>A0AAD4ZFB3</accession>